<accession>A0A931DQA9</accession>
<feature type="compositionally biased region" description="Basic and acidic residues" evidence="1">
    <location>
        <begin position="1"/>
        <end position="13"/>
    </location>
</feature>
<sequence>MDRHDVTSRDRHIAPARVDLDNPSGHVPGFDDGTRHRHRRP</sequence>
<reference evidence="2" key="1">
    <citation type="submission" date="2020-11" db="EMBL/GenBank/DDBJ databases">
        <title>Sequencing the genomes of 1000 actinobacteria strains.</title>
        <authorList>
            <person name="Klenk H.-P."/>
        </authorList>
    </citation>
    <scope>NUCLEOTIDE SEQUENCE</scope>
    <source>
        <strain evidence="2">DSM 43175</strain>
    </source>
</reference>
<dbReference type="Proteomes" id="UP000614047">
    <property type="component" value="Unassembled WGS sequence"/>
</dbReference>
<evidence type="ECO:0000313" key="2">
    <source>
        <dbReference type="EMBL" id="MBG6090758.1"/>
    </source>
</evidence>
<protein>
    <submittedName>
        <fullName evidence="2">Uncharacterized protein</fullName>
    </submittedName>
</protein>
<comment type="caution">
    <text evidence="2">The sequence shown here is derived from an EMBL/GenBank/DDBJ whole genome shotgun (WGS) entry which is preliminary data.</text>
</comment>
<dbReference type="EMBL" id="JADOUA010000001">
    <property type="protein sequence ID" value="MBG6090758.1"/>
    <property type="molecule type" value="Genomic_DNA"/>
</dbReference>
<dbReference type="RefSeq" id="WP_269217943.1">
    <property type="nucleotide sequence ID" value="NZ_BAABES010000011.1"/>
</dbReference>
<dbReference type="AlphaFoldDB" id="A0A931DQA9"/>
<name>A0A931DQA9_9ACTN</name>
<proteinExistence type="predicted"/>
<evidence type="ECO:0000313" key="3">
    <source>
        <dbReference type="Proteomes" id="UP000614047"/>
    </source>
</evidence>
<keyword evidence="3" id="KW-1185">Reference proteome</keyword>
<feature type="region of interest" description="Disordered" evidence="1">
    <location>
        <begin position="1"/>
        <end position="41"/>
    </location>
</feature>
<gene>
    <name evidence="2" type="ORF">IW256_004871</name>
</gene>
<evidence type="ECO:0000256" key="1">
    <source>
        <dbReference type="SAM" id="MobiDB-lite"/>
    </source>
</evidence>
<organism evidence="2 3">
    <name type="scientific">Actinomadura viridis</name>
    <dbReference type="NCBI Taxonomy" id="58110"/>
    <lineage>
        <taxon>Bacteria</taxon>
        <taxon>Bacillati</taxon>
        <taxon>Actinomycetota</taxon>
        <taxon>Actinomycetes</taxon>
        <taxon>Streptosporangiales</taxon>
        <taxon>Thermomonosporaceae</taxon>
        <taxon>Actinomadura</taxon>
    </lineage>
</organism>